<dbReference type="PANTHER" id="PTHR16027:SF6">
    <property type="entry name" value="DILUTE DOMAIN-CONTAINING PROTEIN"/>
    <property type="match status" value="1"/>
</dbReference>
<dbReference type="InterPro" id="IPR052072">
    <property type="entry name" value="Vascular_dev_regulator"/>
</dbReference>
<dbReference type="PROSITE" id="PS51126">
    <property type="entry name" value="DILUTE"/>
    <property type="match status" value="1"/>
</dbReference>
<feature type="non-terminal residue" evidence="2">
    <location>
        <position position="1"/>
    </location>
</feature>
<protein>
    <recommendedName>
        <fullName evidence="1">Dilute domain-containing protein</fullName>
    </recommendedName>
</protein>
<reference evidence="2" key="1">
    <citation type="submission" date="2022-06" db="EMBL/GenBank/DDBJ databases">
        <title>Uncovering the hologenomic basis of an extraordinary plant invasion.</title>
        <authorList>
            <person name="Bieker V.C."/>
            <person name="Martin M.D."/>
            <person name="Gilbert T."/>
            <person name="Hodgins K."/>
            <person name="Battlay P."/>
            <person name="Petersen B."/>
            <person name="Wilson J."/>
        </authorList>
    </citation>
    <scope>NUCLEOTIDE SEQUENCE</scope>
    <source>
        <strain evidence="2">AA19_3_7</strain>
        <tissue evidence="2">Leaf</tissue>
    </source>
</reference>
<organism evidence="2 3">
    <name type="scientific">Ambrosia artemisiifolia</name>
    <name type="common">Common ragweed</name>
    <dbReference type="NCBI Taxonomy" id="4212"/>
    <lineage>
        <taxon>Eukaryota</taxon>
        <taxon>Viridiplantae</taxon>
        <taxon>Streptophyta</taxon>
        <taxon>Embryophyta</taxon>
        <taxon>Tracheophyta</taxon>
        <taxon>Spermatophyta</taxon>
        <taxon>Magnoliopsida</taxon>
        <taxon>eudicotyledons</taxon>
        <taxon>Gunneridae</taxon>
        <taxon>Pentapetalae</taxon>
        <taxon>asterids</taxon>
        <taxon>campanulids</taxon>
        <taxon>Asterales</taxon>
        <taxon>Asteraceae</taxon>
        <taxon>Asteroideae</taxon>
        <taxon>Heliantheae alliance</taxon>
        <taxon>Heliantheae</taxon>
        <taxon>Ambrosia</taxon>
    </lineage>
</organism>
<dbReference type="EMBL" id="JAMZMK010005829">
    <property type="protein sequence ID" value="KAI7751730.1"/>
    <property type="molecule type" value="Genomic_DNA"/>
</dbReference>
<evidence type="ECO:0000313" key="2">
    <source>
        <dbReference type="EMBL" id="KAI7751730.1"/>
    </source>
</evidence>
<name>A0AAD5D4V5_AMBAR</name>
<proteinExistence type="predicted"/>
<keyword evidence="3" id="KW-1185">Reference proteome</keyword>
<accession>A0AAD5D4V5</accession>
<gene>
    <name evidence="2" type="ORF">M8C21_012812</name>
</gene>
<evidence type="ECO:0000313" key="3">
    <source>
        <dbReference type="Proteomes" id="UP001206925"/>
    </source>
</evidence>
<dbReference type="AlphaFoldDB" id="A0AAD5D4V5"/>
<comment type="caution">
    <text evidence="2">The sequence shown here is derived from an EMBL/GenBank/DDBJ whole genome shotgun (WGS) entry which is preliminary data.</text>
</comment>
<evidence type="ECO:0000259" key="1">
    <source>
        <dbReference type="PROSITE" id="PS51126"/>
    </source>
</evidence>
<dbReference type="Proteomes" id="UP001206925">
    <property type="component" value="Unassembled WGS sequence"/>
</dbReference>
<feature type="domain" description="Dilute" evidence="1">
    <location>
        <begin position="1"/>
        <end position="38"/>
    </location>
</feature>
<dbReference type="InterPro" id="IPR002710">
    <property type="entry name" value="Dilute_dom"/>
</dbReference>
<sequence length="101" mass="11364">VLNIQQLYRISTMYYDDRNNTDSLSPEVIAKMRELMTEDSNNAVSGSFLLDDDPSLKSYIIPLSVDDLSKSMDQMINITDIALPPLVLHKLGLDFLLSPES</sequence>
<dbReference type="PANTHER" id="PTHR16027">
    <property type="entry name" value="DILUTE DOMAIN-CONTAINING PROTEIN YPR089W"/>
    <property type="match status" value="1"/>
</dbReference>